<proteinExistence type="predicted"/>
<name>A0ABT4S497_9FLAO</name>
<protein>
    <submittedName>
        <fullName evidence="1">Uncharacterized protein</fullName>
    </submittedName>
</protein>
<organism evidence="1 2">
    <name type="scientific">Mesoflavibacter profundi</name>
    <dbReference type="NCBI Taxonomy" id="2708110"/>
    <lineage>
        <taxon>Bacteria</taxon>
        <taxon>Pseudomonadati</taxon>
        <taxon>Bacteroidota</taxon>
        <taxon>Flavobacteriia</taxon>
        <taxon>Flavobacteriales</taxon>
        <taxon>Flavobacteriaceae</taxon>
        <taxon>Mesoflavibacter</taxon>
    </lineage>
</organism>
<evidence type="ECO:0000313" key="2">
    <source>
        <dbReference type="Proteomes" id="UP001149142"/>
    </source>
</evidence>
<keyword evidence="2" id="KW-1185">Reference proteome</keyword>
<comment type="caution">
    <text evidence="1">The sequence shown here is derived from an EMBL/GenBank/DDBJ whole genome shotgun (WGS) entry which is preliminary data.</text>
</comment>
<dbReference type="RefSeq" id="WP_106687621.1">
    <property type="nucleotide sequence ID" value="NZ_JAPFGC010000002.1"/>
</dbReference>
<gene>
    <name evidence="1" type="ORF">OOZ35_13940</name>
</gene>
<sequence length="336" mass="36463">MKKITQLLIVLFVTTTIAQDDLNDLLAAGIEDAKRFSTSYLLPATDGLAYGINNGWANNAKSPKKYGVELSIIGNAGFIKDEKKSFVLNVNDYENIRFQDNSPSKVVATALGHNDPDVTVIVTYDDPIFGNQEVELTLPTGIGAANVNLLPTAYLQGSFSVFKGTQIKGRFFPKVETEDAKIGLYGLGIQQEFTSWLPADKVFPVAISGLIAYTHLDGSYDFTSTNVVDGENQQVQTNVNSMLYQLIVGTKLKVINFYGSVGYIDAKTTTDLLGTYVVSNDVLFSEEIVDPFSIESTTQGVIITLGANLKLGFFGLNASYAIAEFDSATLGINFSF</sequence>
<dbReference type="InterPro" id="IPR046495">
    <property type="entry name" value="DUF6588"/>
</dbReference>
<dbReference type="Proteomes" id="UP001149142">
    <property type="component" value="Unassembled WGS sequence"/>
</dbReference>
<evidence type="ECO:0000313" key="1">
    <source>
        <dbReference type="EMBL" id="MDA0178600.1"/>
    </source>
</evidence>
<dbReference type="EMBL" id="JAPFGC010000002">
    <property type="protein sequence ID" value="MDA0178600.1"/>
    <property type="molecule type" value="Genomic_DNA"/>
</dbReference>
<accession>A0ABT4S497</accession>
<dbReference type="Pfam" id="PF20230">
    <property type="entry name" value="DUF6588"/>
    <property type="match status" value="1"/>
</dbReference>
<reference evidence="1" key="1">
    <citation type="submission" date="2022-11" db="EMBL/GenBank/DDBJ databases">
        <title>Refractory cell wall polysaccharides provide important carbon source for microbial heterotrophs in the hadal ocean.</title>
        <authorList>
            <person name="Zhu X."/>
        </authorList>
    </citation>
    <scope>NUCLEOTIDE SEQUENCE</scope>
    <source>
        <strain evidence="1">MTRN7</strain>
    </source>
</reference>